<dbReference type="InterPro" id="IPR041219">
    <property type="entry name" value="Phage_lysozyme2"/>
</dbReference>
<dbReference type="Gene3D" id="2.70.70.10">
    <property type="entry name" value="Glucose Permease (Domain IIA)"/>
    <property type="match status" value="1"/>
</dbReference>
<dbReference type="EMBL" id="MN082625">
    <property type="protein sequence ID" value="QDH50342.1"/>
    <property type="molecule type" value="Genomic_DNA"/>
</dbReference>
<keyword evidence="1" id="KW-0929">Antimicrobial</keyword>
<dbReference type="InterPro" id="IPR011055">
    <property type="entry name" value="Dup_hybrid_motif"/>
</dbReference>
<dbReference type="Pfam" id="PF18013">
    <property type="entry name" value="Phage_lysozyme2"/>
    <property type="match status" value="1"/>
</dbReference>
<evidence type="ECO:0000313" key="4">
    <source>
        <dbReference type="EMBL" id="QDH50342.1"/>
    </source>
</evidence>
<dbReference type="GO" id="GO:0031640">
    <property type="term" value="P:killing of cells of another organism"/>
    <property type="evidence" value="ECO:0007669"/>
    <property type="project" value="UniProtKB-KW"/>
</dbReference>
<feature type="domain" description="Phage tail lysozyme" evidence="3">
    <location>
        <begin position="17"/>
        <end position="157"/>
    </location>
</feature>
<organism evidence="4 5">
    <name type="scientific">Bacillus phage Karezi</name>
    <dbReference type="NCBI Taxonomy" id="2591398"/>
    <lineage>
        <taxon>Viruses</taxon>
        <taxon>Duplodnaviria</taxon>
        <taxon>Heunggongvirae</taxon>
        <taxon>Uroviricota</taxon>
        <taxon>Caudoviricetes</taxon>
        <taxon>Salasmaviridae</taxon>
        <taxon>Tatarstanvirinae</taxon>
        <taxon>Karezivirus</taxon>
        <taxon>Karezivirus karezi</taxon>
    </lineage>
</organism>
<dbReference type="Gene3D" id="1.10.530.10">
    <property type="match status" value="1"/>
</dbReference>
<keyword evidence="5" id="KW-1185">Reference proteome</keyword>
<reference evidence="4 5" key="1">
    <citation type="submission" date="2019-06" db="EMBL/GenBank/DDBJ databases">
        <authorList>
            <person name="Sanders K."/>
            <person name="Barth R."/>
            <person name="Bowles K."/>
            <person name="Glasgow G."/>
            <person name="Gloe M."/>
            <person name="Lewis H."/>
            <person name="McGough T."/>
            <person name="Nutbrown S."/>
            <person name="Romulus S."/>
            <person name="Sergiano J."/>
            <person name="Shin D."/>
            <person name="Suresh M."/>
            <person name="Johnson A."/>
            <person name="Temple L."/>
        </authorList>
    </citation>
    <scope>NUCLEOTIDE SEQUENCE [LARGE SCALE GENOMIC DNA]</scope>
</reference>
<dbReference type="Proteomes" id="UP000317352">
    <property type="component" value="Genome"/>
</dbReference>
<keyword evidence="2" id="KW-0081">Bacteriolytic enzyme</keyword>
<gene>
    <name evidence="4" type="ORF">KAREZI_21</name>
</gene>
<protein>
    <submittedName>
        <fullName evidence="4">Morphogenesis protein</fullName>
    </submittedName>
</protein>
<sequence length="357" mass="40160">MTVSRNGYLNMEEMTINANYIMGYLLQKGWSKEAIAGMLGNMQTESTINPGIWQNLDAGNTRLGFGLVQWTPATKYLNWANQRGLSPSEMDSNLKRIEWEVQNNVQWIHPSMTFRQFTKITSSPEEAARLFLRHYERPANPNQPNRATQARYWYNNLDGEGGGDGSCVQLAQFPMDYLYVTQGEDGGFSHQGTLAMDFVGKTSHYPYYAPCYCECIHRNDAEAILVWKSIGAVMCADGVEREIVWRNIHDDDLMFNPGDKLLKGQLMGRTGNSGNSSGEHWHLDVWEGTTFTRTNPLHIYNVFSVGGVEIANGDGYPWTVSPYEDCGDSGGGGGNDNDKRKDLIHLLLSDALNGWKW</sequence>
<dbReference type="GO" id="GO:0003824">
    <property type="term" value="F:catalytic activity"/>
    <property type="evidence" value="ECO:0007669"/>
    <property type="project" value="UniProtKB-KW"/>
</dbReference>
<evidence type="ECO:0000313" key="5">
    <source>
        <dbReference type="Proteomes" id="UP000317352"/>
    </source>
</evidence>
<dbReference type="SUPFAM" id="SSF51261">
    <property type="entry name" value="Duplicated hybrid motif"/>
    <property type="match status" value="1"/>
</dbReference>
<proteinExistence type="predicted"/>
<evidence type="ECO:0000256" key="2">
    <source>
        <dbReference type="ARBA" id="ARBA00022638"/>
    </source>
</evidence>
<accession>A0A514AAP6</accession>
<dbReference type="GO" id="GO:0042742">
    <property type="term" value="P:defense response to bacterium"/>
    <property type="evidence" value="ECO:0007669"/>
    <property type="project" value="UniProtKB-KW"/>
</dbReference>
<evidence type="ECO:0000259" key="3">
    <source>
        <dbReference type="Pfam" id="PF18013"/>
    </source>
</evidence>
<evidence type="ECO:0000256" key="1">
    <source>
        <dbReference type="ARBA" id="ARBA00022529"/>
    </source>
</evidence>
<name>A0A514AAP6_9CAUD</name>